<comment type="caution">
    <text evidence="1">The sequence shown here is derived from an EMBL/GenBank/DDBJ whole genome shotgun (WGS) entry which is preliminary data.</text>
</comment>
<dbReference type="AlphaFoldDB" id="A0AAV3XSP9"/>
<dbReference type="Proteomes" id="UP001050975">
    <property type="component" value="Unassembled WGS sequence"/>
</dbReference>
<dbReference type="EMBL" id="BLAY01000300">
    <property type="protein sequence ID" value="GET44171.1"/>
    <property type="molecule type" value="Genomic_DNA"/>
</dbReference>
<name>A0AAV3XSP9_9CYAN</name>
<evidence type="ECO:0000313" key="1">
    <source>
        <dbReference type="EMBL" id="GET44171.1"/>
    </source>
</evidence>
<sequence length="182" mass="19292">MRDFYGDTHPGSGGTNQATTLEAGLIADIRRAQFLERDALRNPSNVNRITSSSDDDSAAFEARVNFPITMTSDANGNSSIVPIDYFTVPSGGQPHYVAGSGGTVKSTTIQGAIIEQTIMLKNLELDPAKNPTNANYITWSIANGTVGGVGNATFTATYNNMPLEITLTQNGGQTEIGKAYLL</sequence>
<accession>A0AAV3XSP9</accession>
<gene>
    <name evidence="1" type="ORF">MiSe_89970</name>
</gene>
<protein>
    <submittedName>
        <fullName evidence="1">Uncharacterized protein</fullName>
    </submittedName>
</protein>
<proteinExistence type="predicted"/>
<dbReference type="RefSeq" id="WP_226593731.1">
    <property type="nucleotide sequence ID" value="NZ_BLAY01000300.1"/>
</dbReference>
<evidence type="ECO:0000313" key="2">
    <source>
        <dbReference type="Proteomes" id="UP001050975"/>
    </source>
</evidence>
<reference evidence="1" key="1">
    <citation type="submission" date="2019-10" db="EMBL/GenBank/DDBJ databases">
        <title>Draft genome sequece of Microseira wollei NIES-4236.</title>
        <authorList>
            <person name="Yamaguchi H."/>
            <person name="Suzuki S."/>
            <person name="Kawachi M."/>
        </authorList>
    </citation>
    <scope>NUCLEOTIDE SEQUENCE</scope>
    <source>
        <strain evidence="1">NIES-4236</strain>
    </source>
</reference>
<keyword evidence="2" id="KW-1185">Reference proteome</keyword>
<organism evidence="1 2">
    <name type="scientific">Microseira wollei NIES-4236</name>
    <dbReference type="NCBI Taxonomy" id="2530354"/>
    <lineage>
        <taxon>Bacteria</taxon>
        <taxon>Bacillati</taxon>
        <taxon>Cyanobacteriota</taxon>
        <taxon>Cyanophyceae</taxon>
        <taxon>Oscillatoriophycideae</taxon>
        <taxon>Aerosakkonematales</taxon>
        <taxon>Aerosakkonemataceae</taxon>
        <taxon>Microseira</taxon>
    </lineage>
</organism>